<reference evidence="1 2" key="1">
    <citation type="submission" date="2016-10" db="EMBL/GenBank/DDBJ databases">
        <authorList>
            <person name="de Groot N.N."/>
        </authorList>
    </citation>
    <scope>NUCLEOTIDE SEQUENCE [LARGE SCALE GENOMIC DNA]</scope>
    <source>
        <strain evidence="1 2">D31d</strain>
    </source>
</reference>
<accession>A0A1H4DS18</accession>
<dbReference type="AlphaFoldDB" id="A0A1H4DS18"/>
<gene>
    <name evidence="1" type="ORF">SAMN05216462_2502</name>
</gene>
<name>A0A1H4DS18_XYLRU</name>
<organism evidence="1 2">
    <name type="scientific">Xylanibacter ruminicola</name>
    <name type="common">Prevotella ruminicola</name>
    <dbReference type="NCBI Taxonomy" id="839"/>
    <lineage>
        <taxon>Bacteria</taxon>
        <taxon>Pseudomonadati</taxon>
        <taxon>Bacteroidota</taxon>
        <taxon>Bacteroidia</taxon>
        <taxon>Bacteroidales</taxon>
        <taxon>Prevotellaceae</taxon>
        <taxon>Xylanibacter</taxon>
    </lineage>
</organism>
<protein>
    <submittedName>
        <fullName evidence="1">Uncharacterized protein</fullName>
    </submittedName>
</protein>
<dbReference type="EMBL" id="FNRF01000004">
    <property type="protein sequence ID" value="SEA75531.1"/>
    <property type="molecule type" value="Genomic_DNA"/>
</dbReference>
<dbReference type="Proteomes" id="UP000182257">
    <property type="component" value="Unassembled WGS sequence"/>
</dbReference>
<sequence length="48" mass="5612">MKKSLKDKTPKRVSAKKYYGIWGDDSMTDDEFVGELKSLRSFKRDIIV</sequence>
<evidence type="ECO:0000313" key="2">
    <source>
        <dbReference type="Proteomes" id="UP000182257"/>
    </source>
</evidence>
<proteinExistence type="predicted"/>
<evidence type="ECO:0000313" key="1">
    <source>
        <dbReference type="EMBL" id="SEA75531.1"/>
    </source>
</evidence>